<dbReference type="Proteomes" id="UP000035680">
    <property type="component" value="Unassembled WGS sequence"/>
</dbReference>
<organism evidence="2 3">
    <name type="scientific">Strongyloides venezuelensis</name>
    <name type="common">Threadworm</name>
    <dbReference type="NCBI Taxonomy" id="75913"/>
    <lineage>
        <taxon>Eukaryota</taxon>
        <taxon>Metazoa</taxon>
        <taxon>Ecdysozoa</taxon>
        <taxon>Nematoda</taxon>
        <taxon>Chromadorea</taxon>
        <taxon>Rhabditida</taxon>
        <taxon>Tylenchina</taxon>
        <taxon>Panagrolaimomorpha</taxon>
        <taxon>Strongyloidoidea</taxon>
        <taxon>Strongyloididae</taxon>
        <taxon>Strongyloides</taxon>
    </lineage>
</organism>
<sequence>MKLFLIFSTIFINLIESGLKDVNNIIEILEKNSINETIPLLKPNKIFQKNLLSLSEVSGNLSLEDKNTLLEKLFLRDLEMEKLIQKFTQSNPIIMKFSSHNSSKLHSNATTLPHQTLFIKDGFVERKQNYSNFKAIMKDSNMKSVFKNQILGNNSIAKYKIPPFLIRADLDKELKIQKQVLKTPRLLARIRSRTEDLKNDERTEFQRLNSSILNIKEGDYSVNSVTKILENNKKVATSELKNILDKFKVTEKQKTNKNTKKQFFHAPPEIVPKKSTKAFYNQIHSTNDKSSTFNIRNMSRPNKEIDNVILKDKSRW</sequence>
<evidence type="ECO:0000256" key="1">
    <source>
        <dbReference type="SAM" id="SignalP"/>
    </source>
</evidence>
<keyword evidence="1" id="KW-0732">Signal</keyword>
<evidence type="ECO:0000313" key="2">
    <source>
        <dbReference type="Proteomes" id="UP000035680"/>
    </source>
</evidence>
<name>A0A0K0F1X7_STRVS</name>
<feature type="signal peptide" evidence="1">
    <location>
        <begin position="1"/>
        <end position="17"/>
    </location>
</feature>
<feature type="chain" id="PRO_5005329016" evidence="1">
    <location>
        <begin position="18"/>
        <end position="316"/>
    </location>
</feature>
<reference evidence="2" key="1">
    <citation type="submission" date="2014-07" db="EMBL/GenBank/DDBJ databases">
        <authorList>
            <person name="Martin A.A"/>
            <person name="De Silva N."/>
        </authorList>
    </citation>
    <scope>NUCLEOTIDE SEQUENCE</scope>
</reference>
<protein>
    <submittedName>
        <fullName evidence="3">Uncharacterized protein</fullName>
    </submittedName>
</protein>
<keyword evidence="2" id="KW-1185">Reference proteome</keyword>
<dbReference type="WBParaSite" id="SVE_0280300.1">
    <property type="protein sequence ID" value="SVE_0280300.1"/>
    <property type="gene ID" value="SVE_0280300"/>
</dbReference>
<proteinExistence type="predicted"/>
<evidence type="ECO:0000313" key="3">
    <source>
        <dbReference type="WBParaSite" id="SVE_0280300.1"/>
    </source>
</evidence>
<dbReference type="AlphaFoldDB" id="A0A0K0F1X7"/>
<accession>A0A0K0F1X7</accession>
<reference evidence="3" key="2">
    <citation type="submission" date="2015-08" db="UniProtKB">
        <authorList>
            <consortium name="WormBaseParasite"/>
        </authorList>
    </citation>
    <scope>IDENTIFICATION</scope>
</reference>